<evidence type="ECO:0000256" key="1">
    <source>
        <dbReference type="SAM" id="Phobius"/>
    </source>
</evidence>
<organism evidence="2 3">
    <name type="scientific">Ligilactobacillus saerimneri</name>
    <dbReference type="NCBI Taxonomy" id="228229"/>
    <lineage>
        <taxon>Bacteria</taxon>
        <taxon>Bacillati</taxon>
        <taxon>Bacillota</taxon>
        <taxon>Bacilli</taxon>
        <taxon>Lactobacillales</taxon>
        <taxon>Lactobacillaceae</taxon>
        <taxon>Ligilactobacillus</taxon>
    </lineage>
</organism>
<accession>A0A7H9ELR9</accession>
<proteinExistence type="predicted"/>
<dbReference type="Proteomes" id="UP000510886">
    <property type="component" value="Chromosome"/>
</dbReference>
<feature type="transmembrane region" description="Helical" evidence="1">
    <location>
        <begin position="12"/>
        <end position="30"/>
    </location>
</feature>
<dbReference type="AlphaFoldDB" id="A0A7H9ELR9"/>
<keyword evidence="1" id="KW-1133">Transmembrane helix</keyword>
<name>A0A7H9ELR9_9LACO</name>
<reference evidence="2 3" key="1">
    <citation type="submission" date="2020-01" db="EMBL/GenBank/DDBJ databases">
        <title>Complete and circular genome sequences of six lactobacillus isolates from horses.</title>
        <authorList>
            <person name="Hassan H.M."/>
        </authorList>
    </citation>
    <scope>NUCLEOTIDE SEQUENCE [LARGE SCALE GENOMIC DNA]</scope>
    <source>
        <strain evidence="2 3">1A</strain>
    </source>
</reference>
<protein>
    <submittedName>
        <fullName evidence="2">Uncharacterized protein</fullName>
    </submittedName>
</protein>
<sequence length="173" mass="19546">MAEKNKQEHGYKIINIIAVIVFILGAWGAFRHLTSFRYQIEGNAFRVQTDLEAQGPMVKQMGKESVKISSTNYYMVFGSGNFYGTALAFDTAKEAQRAATDKQVFRQYAESGQASMKYKIINDKLAVRQQNGGYLTLNKQKATVKNGFKVQSRLTGQGTAVSYLYRQKYVRIN</sequence>
<dbReference type="RefSeq" id="WP_180848840.1">
    <property type="nucleotide sequence ID" value="NZ_CP047418.1"/>
</dbReference>
<dbReference type="EMBL" id="CP047418">
    <property type="protein sequence ID" value="QLL78673.1"/>
    <property type="molecule type" value="Genomic_DNA"/>
</dbReference>
<keyword evidence="1" id="KW-0812">Transmembrane</keyword>
<gene>
    <name evidence="2" type="ORF">GTO87_08800</name>
</gene>
<evidence type="ECO:0000313" key="2">
    <source>
        <dbReference type="EMBL" id="QLL78673.1"/>
    </source>
</evidence>
<dbReference type="GeneID" id="89600432"/>
<evidence type="ECO:0000313" key="3">
    <source>
        <dbReference type="Proteomes" id="UP000510886"/>
    </source>
</evidence>
<keyword evidence="1" id="KW-0472">Membrane</keyword>
<dbReference type="KEGG" id="lsw:GTO87_08800"/>